<dbReference type="InterPro" id="IPR024082">
    <property type="entry name" value="PRODH_PutA_dom_II"/>
</dbReference>
<evidence type="ECO:0000256" key="11">
    <source>
        <dbReference type="ARBA" id="ARBA00023125"/>
    </source>
</evidence>
<evidence type="ECO:0000256" key="19">
    <source>
        <dbReference type="PIRSR" id="PIRSR000197-1"/>
    </source>
</evidence>
<dbReference type="InterPro" id="IPR024089">
    <property type="entry name" value="PRODH_PutA_dom_I/II"/>
</dbReference>
<keyword evidence="13" id="KW-0511">Multifunctional enzyme</keyword>
<dbReference type="PANTHER" id="PTHR42862">
    <property type="entry name" value="DELTA-1-PYRROLINE-5-CARBOXYLATE DEHYDROGENASE 1, ISOFORM A-RELATED"/>
    <property type="match status" value="1"/>
</dbReference>
<dbReference type="InterPro" id="IPR029041">
    <property type="entry name" value="FAD-linked_oxidoreductase-like"/>
</dbReference>
<comment type="pathway">
    <text evidence="3 18">Amino-acid degradation; L-proline degradation into L-glutamate; L-glutamate from L-proline: step 2/2.</text>
</comment>
<reference evidence="24 25" key="1">
    <citation type="journal article" date="2015" name="Antonie Van Leeuwenhoek">
        <title>Lampropedia puyangensis sp. nov., isolated from symptomatic bark of Populus ? euramericana canker and emended description of Lampropedia hyalina (Ehrenberg 1832) Lee et al. 2004.</title>
        <authorList>
            <person name="Li Y."/>
            <person name="Wang T."/>
            <person name="Piao C.G."/>
            <person name="Wang L.F."/>
            <person name="Tian G.Z."/>
            <person name="Zhu T.H."/>
            <person name="Guo M.W."/>
        </authorList>
    </citation>
    <scope>NUCLEOTIDE SEQUENCE [LARGE SCALE GENOMIC DNA]</scope>
    <source>
        <strain evidence="24 25">2-bin</strain>
    </source>
</reference>
<dbReference type="EMBL" id="STFG01000009">
    <property type="protein sequence ID" value="THU01087.1"/>
    <property type="molecule type" value="Genomic_DNA"/>
</dbReference>
<dbReference type="GO" id="GO:0010133">
    <property type="term" value="P:L-proline catabolic process to L-glutamate"/>
    <property type="evidence" value="ECO:0007669"/>
    <property type="project" value="UniProtKB-UniRule"/>
</dbReference>
<name>A0A4S8F282_9BURK</name>
<comment type="pathway">
    <text evidence="2 18">Amino-acid degradation; L-proline degradation into L-glutamate; L-glutamate from L-proline: step 1/2.</text>
</comment>
<evidence type="ECO:0000256" key="3">
    <source>
        <dbReference type="ARBA" id="ARBA00004786"/>
    </source>
</evidence>
<dbReference type="UniPathway" id="UPA00261">
    <property type="reaction ID" value="UER00373"/>
</dbReference>
<dbReference type="NCBIfam" id="NF008869">
    <property type="entry name" value="PRK11904.1"/>
    <property type="match status" value="1"/>
</dbReference>
<feature type="domain" description="Proline dehydrogenase PutA" evidence="22">
    <location>
        <begin position="84"/>
        <end position="195"/>
    </location>
</feature>
<dbReference type="Pfam" id="PF01619">
    <property type="entry name" value="Pro_dh"/>
    <property type="match status" value="1"/>
</dbReference>
<dbReference type="Gene3D" id="3.40.309.10">
    <property type="entry name" value="Aldehyde Dehydrogenase, Chain A, domain 2"/>
    <property type="match status" value="1"/>
</dbReference>
<comment type="catalytic activity">
    <reaction evidence="15 18">
        <text>L-proline + a quinone = (S)-1-pyrroline-5-carboxylate + a quinol + H(+)</text>
        <dbReference type="Rhea" id="RHEA:23784"/>
        <dbReference type="ChEBI" id="CHEBI:15378"/>
        <dbReference type="ChEBI" id="CHEBI:17388"/>
        <dbReference type="ChEBI" id="CHEBI:24646"/>
        <dbReference type="ChEBI" id="CHEBI:60039"/>
        <dbReference type="ChEBI" id="CHEBI:132124"/>
        <dbReference type="EC" id="1.5.5.2"/>
    </reaction>
</comment>
<evidence type="ECO:0000313" key="25">
    <source>
        <dbReference type="Proteomes" id="UP000308917"/>
    </source>
</evidence>
<evidence type="ECO:0000256" key="6">
    <source>
        <dbReference type="ARBA" id="ARBA00022827"/>
    </source>
</evidence>
<dbReference type="InterPro" id="IPR050485">
    <property type="entry name" value="Proline_metab_enzyme"/>
</dbReference>
<dbReference type="InterPro" id="IPR024090">
    <property type="entry name" value="PRODH_PutA_dom_I"/>
</dbReference>
<dbReference type="SUPFAM" id="SSF51730">
    <property type="entry name" value="FAD-linked oxidoreductase"/>
    <property type="match status" value="1"/>
</dbReference>
<dbReference type="GO" id="GO:0004657">
    <property type="term" value="F:proline dehydrogenase activity"/>
    <property type="evidence" value="ECO:0007669"/>
    <property type="project" value="UniProtKB-UniRule"/>
</dbReference>
<feature type="domain" description="Proline dehydrogenase" evidence="21">
    <location>
        <begin position="205"/>
        <end position="506"/>
    </location>
</feature>
<evidence type="ECO:0000259" key="23">
    <source>
        <dbReference type="Pfam" id="PF18327"/>
    </source>
</evidence>
<evidence type="ECO:0000256" key="17">
    <source>
        <dbReference type="ARBA" id="ARBA00060911"/>
    </source>
</evidence>
<evidence type="ECO:0000256" key="18">
    <source>
        <dbReference type="PIRNR" id="PIRNR000197"/>
    </source>
</evidence>
<evidence type="ECO:0000256" key="14">
    <source>
        <dbReference type="ARBA" id="ARBA00048142"/>
    </source>
</evidence>
<dbReference type="Gene3D" id="3.40.605.10">
    <property type="entry name" value="Aldehyde Dehydrogenase, Chain A, domain 1"/>
    <property type="match status" value="1"/>
</dbReference>
<dbReference type="RefSeq" id="WP_136573604.1">
    <property type="nucleotide sequence ID" value="NZ_STFG01000009.1"/>
</dbReference>
<dbReference type="PANTHER" id="PTHR42862:SF1">
    <property type="entry name" value="DELTA-1-PYRROLINE-5-CARBOXYLATE DEHYDROGENASE 2, ISOFORM A-RELATED"/>
    <property type="match status" value="1"/>
</dbReference>
<dbReference type="AlphaFoldDB" id="A0A4S8F282"/>
<dbReference type="InterPro" id="IPR015590">
    <property type="entry name" value="Aldehyde_DH_dom"/>
</dbReference>
<comment type="cofactor">
    <cofactor evidence="1 18">
        <name>FAD</name>
        <dbReference type="ChEBI" id="CHEBI:57692"/>
    </cofactor>
</comment>
<evidence type="ECO:0000256" key="9">
    <source>
        <dbReference type="ARBA" id="ARBA00023027"/>
    </source>
</evidence>
<dbReference type="InterPro" id="IPR041349">
    <property type="entry name" value="PRODH"/>
</dbReference>
<dbReference type="InterPro" id="IPR002872">
    <property type="entry name" value="Proline_DH_dom"/>
</dbReference>
<dbReference type="CDD" id="cd07125">
    <property type="entry name" value="ALDH_PutA-P5CDH"/>
    <property type="match status" value="1"/>
</dbReference>
<keyword evidence="9 18" id="KW-0520">NAD</keyword>
<dbReference type="NCBIfam" id="TIGR01238">
    <property type="entry name" value="D1pyr5carbox3"/>
    <property type="match status" value="1"/>
</dbReference>
<dbReference type="InterPro" id="IPR016161">
    <property type="entry name" value="Ald_DH/histidinol_DH"/>
</dbReference>
<dbReference type="EC" id="1.5.5.2" evidence="18"/>
<dbReference type="OrthoDB" id="6187633at2"/>
<comment type="catalytic activity">
    <reaction evidence="14 18">
        <text>L-glutamate 5-semialdehyde + NAD(+) + H2O = L-glutamate + NADH + 2 H(+)</text>
        <dbReference type="Rhea" id="RHEA:30235"/>
        <dbReference type="ChEBI" id="CHEBI:15377"/>
        <dbReference type="ChEBI" id="CHEBI:15378"/>
        <dbReference type="ChEBI" id="CHEBI:29985"/>
        <dbReference type="ChEBI" id="CHEBI:57540"/>
        <dbReference type="ChEBI" id="CHEBI:57945"/>
        <dbReference type="ChEBI" id="CHEBI:58066"/>
        <dbReference type="EC" id="1.2.1.88"/>
    </reaction>
</comment>
<protein>
    <recommendedName>
        <fullName evidence="18">Bifunctional protein PutA</fullName>
    </recommendedName>
    <domain>
        <recommendedName>
            <fullName evidence="18">Proline dehydrogenase</fullName>
            <ecNumber evidence="18">1.5.5.2</ecNumber>
        </recommendedName>
        <alternativeName>
            <fullName evidence="18">Proline oxidase</fullName>
        </alternativeName>
    </domain>
    <domain>
        <recommendedName>
            <fullName evidence="18">Delta-1-pyrroline-5-carboxylate dehydrogenase</fullName>
            <shortName evidence="18">P5C dehydrogenase</shortName>
            <ecNumber evidence="18">1.2.1.88</ecNumber>
        </recommendedName>
        <alternativeName>
            <fullName evidence="18">L-glutamate gamma-semialdehyde dehydrogenase</fullName>
        </alternativeName>
    </domain>
</protein>
<evidence type="ECO:0000256" key="4">
    <source>
        <dbReference type="ARBA" id="ARBA00022491"/>
    </source>
</evidence>
<dbReference type="FunFam" id="3.20.20.220:FF:000004">
    <property type="entry name" value="Bifunctional protein PutA"/>
    <property type="match status" value="1"/>
</dbReference>
<evidence type="ECO:0000256" key="7">
    <source>
        <dbReference type="ARBA" id="ARBA00023002"/>
    </source>
</evidence>
<keyword evidence="4 18" id="KW-0678">Repressor</keyword>
<dbReference type="GO" id="GO:0003842">
    <property type="term" value="F:L-glutamate gamma-semialdehyde dehydrogenase activity"/>
    <property type="evidence" value="ECO:0007669"/>
    <property type="project" value="UniProtKB-UniRule"/>
</dbReference>
<sequence>MCSTSVVTAAAPFACFIQPAGLGVPALRAAITAAWRQAEPEAVAHVVQGARLPAGVATASSQLAERLAYGLRNRKASGGRAGLVQSLLQEYALSSQEGVALMCLAEALLRIPDAATRDALIRDKVAHGQWAEHLGHSRSMFVNAATWGLLLTGKLVGTHSEAGLSSALARLINAGGEPLIRKSMDMAMRMMGEQFVTGETIEEALSNGQRLEAKGFRYSYDMLGEAALTARDAERYLRDYEQAIHAIGKASNGRGVYEGPGISIKLSALHPRYSRAQYDRVMGELYPTLVRLCALAKRYDIGINIDAEEADRLEISLDLLELLAHEPQLQGWQGLGFVIQAYQKRCPYVIDYLVDLAKRSQRRLMVRLVKGAYWDSEIKRAQVDGQSGYPVYTRKPYTDASYLHCARKLLAEPDAIYPQFATHNAHSLAAIYTLANPANYYPGQYEFQCLHGMGESLYEQVVGAEVEGQLGRPCRIYAPVGTHETLLAYLVRRLLENGANTSFVNRIADQHIPIADLVQDPVVTIDGFAQTEGALGLPHPAIPLPRHLYGALRVNSRGLDLADEHSLQQLQQDLVAGAQMPVIAEPLLAEATAIGRSSVPAGSVDMQPVLNPANHRDVVGFVRDATVEDVRYALDGAQAAAQSWAATPAQARAQMLLRAADQLEEDMPRLMGILMREAGKTASNAIAEVREAVDFLRYYGHQVGQTFENAIHKPLGPVVCISPWNFPLAIFLGQVSASLAAGNVVLAKPAEQTPLIAAEAVRALWRAGVPKAVVQLLPGAGGTVGAQLVADARVQGVLFTGSTEVAHLLQRNVADRVGLNGRSIALIAETGGQNAMIVDSSALVEQVVGDVLSSAFDSAGQRCSALRVLCVQEDVADRVLEMLLGAMAELRVGNPAVLANDVGPVIDVQAKQVIEQHIESMRAIGKRVHRANRVLQDEEGCLRDGTFVLPTVIEINHISELKREVFGPVVHFLRYRREDLGELITQINETGYGLTLGVHTRIDETVAQVVQTAEAGNVYVNRNMVGAVVGVQPFGGEGLSGTGPKAGGPLYLHRLLAQAPYRVLGMIMASREGANDSTINGAANTALQAMHKEVWEAYRAWGTALDVQQVHAWEALSERLPTRWQEELTGPTGEGNCYRLVPRERVLCLAEHESDLLIQLAAIVLVGSQAAWPAQWRALWERLPALVRGRVKLVQSWHANEVSFDLALLHGTREALLSVQQQLAQREGAIVAVECLEPGCTTIALERLVIERAVSTNTAAAGGNASLMAMA</sequence>
<evidence type="ECO:0000256" key="10">
    <source>
        <dbReference type="ARBA" id="ARBA00023062"/>
    </source>
</evidence>
<evidence type="ECO:0000259" key="20">
    <source>
        <dbReference type="Pfam" id="PF00171"/>
    </source>
</evidence>
<dbReference type="Gene3D" id="1.20.5.460">
    <property type="entry name" value="Single helix bin"/>
    <property type="match status" value="1"/>
</dbReference>
<dbReference type="Gene3D" id="3.20.20.220">
    <property type="match status" value="1"/>
</dbReference>
<feature type="domain" description="Aldehyde dehydrogenase" evidence="20">
    <location>
        <begin position="605"/>
        <end position="1054"/>
    </location>
</feature>
<feature type="domain" description="Proline utilization A proline dehydrogenase N-terminal" evidence="23">
    <location>
        <begin position="26"/>
        <end position="72"/>
    </location>
</feature>
<dbReference type="InterPro" id="IPR025703">
    <property type="entry name" value="Bifunct_PutA"/>
</dbReference>
<evidence type="ECO:0000259" key="21">
    <source>
        <dbReference type="Pfam" id="PF01619"/>
    </source>
</evidence>
<keyword evidence="12 18" id="KW-0804">Transcription</keyword>
<evidence type="ECO:0000313" key="24">
    <source>
        <dbReference type="EMBL" id="THU01087.1"/>
    </source>
</evidence>
<evidence type="ECO:0000256" key="16">
    <source>
        <dbReference type="ARBA" id="ARBA00060889"/>
    </source>
</evidence>
<dbReference type="PIRSF" id="PIRSF000197">
    <property type="entry name" value="Bifunct_PutA"/>
    <property type="match status" value="1"/>
</dbReference>
<evidence type="ECO:0000256" key="5">
    <source>
        <dbReference type="ARBA" id="ARBA00022630"/>
    </source>
</evidence>
<comment type="similarity">
    <text evidence="17 18">In the C-terminal section; belongs to the aldehyde dehydrogenase family.</text>
</comment>
<evidence type="ECO:0000256" key="1">
    <source>
        <dbReference type="ARBA" id="ARBA00001974"/>
    </source>
</evidence>
<dbReference type="Pfam" id="PF00171">
    <property type="entry name" value="Aldedh"/>
    <property type="match status" value="1"/>
</dbReference>
<dbReference type="InterPro" id="IPR005933">
    <property type="entry name" value="PutA_C"/>
</dbReference>
<organism evidence="24 25">
    <name type="scientific">Lampropedia puyangensis</name>
    <dbReference type="NCBI Taxonomy" id="1330072"/>
    <lineage>
        <taxon>Bacteria</taxon>
        <taxon>Pseudomonadati</taxon>
        <taxon>Pseudomonadota</taxon>
        <taxon>Betaproteobacteria</taxon>
        <taxon>Burkholderiales</taxon>
        <taxon>Comamonadaceae</taxon>
        <taxon>Lampropedia</taxon>
    </lineage>
</organism>
<keyword evidence="8 18" id="KW-0805">Transcription regulation</keyword>
<dbReference type="GO" id="GO:0003700">
    <property type="term" value="F:DNA-binding transcription factor activity"/>
    <property type="evidence" value="ECO:0007669"/>
    <property type="project" value="InterPro"/>
</dbReference>
<dbReference type="InterPro" id="IPR016163">
    <property type="entry name" value="Ald_DH_C"/>
</dbReference>
<dbReference type="Proteomes" id="UP000308917">
    <property type="component" value="Unassembled WGS sequence"/>
</dbReference>
<dbReference type="Gene3D" id="1.20.5.550">
    <property type="entry name" value="Single Helix bin"/>
    <property type="match status" value="1"/>
</dbReference>
<comment type="function">
    <text evidence="18">Oxidizes proline to glutamate for use as a carbon and nitrogen source.</text>
</comment>
<feature type="active site" evidence="19">
    <location>
        <position position="863"/>
    </location>
</feature>
<dbReference type="FunFam" id="3.40.309.10:FF:000005">
    <property type="entry name" value="1-pyrroline-5-carboxylate dehydrogenase 1"/>
    <property type="match status" value="1"/>
</dbReference>
<dbReference type="FunFam" id="1.20.5.460:FF:000001">
    <property type="entry name" value="Bifunctional protein PutA"/>
    <property type="match status" value="1"/>
</dbReference>
<keyword evidence="5 18" id="KW-0285">Flavoprotein</keyword>
<gene>
    <name evidence="24" type="primary">putA</name>
    <name evidence="24" type="ORF">E9531_09940</name>
</gene>
<keyword evidence="6 18" id="KW-0274">FAD</keyword>
<evidence type="ECO:0000259" key="22">
    <source>
        <dbReference type="Pfam" id="PF14850"/>
    </source>
</evidence>
<dbReference type="Pfam" id="PF14850">
    <property type="entry name" value="Pro_dh-DNA_bdg"/>
    <property type="match status" value="1"/>
</dbReference>
<dbReference type="PROSITE" id="PS00070">
    <property type="entry name" value="ALDEHYDE_DEHYDR_CYS"/>
    <property type="match status" value="1"/>
</dbReference>
<dbReference type="GO" id="GO:0003677">
    <property type="term" value="F:DNA binding"/>
    <property type="evidence" value="ECO:0007669"/>
    <property type="project" value="UniProtKB-KW"/>
</dbReference>
<feature type="active site" evidence="19">
    <location>
        <position position="829"/>
    </location>
</feature>
<dbReference type="SUPFAM" id="SSF53720">
    <property type="entry name" value="ALDH-like"/>
    <property type="match status" value="1"/>
</dbReference>
<evidence type="ECO:0000256" key="2">
    <source>
        <dbReference type="ARBA" id="ARBA00004739"/>
    </source>
</evidence>
<comment type="caution">
    <text evidence="24">The sequence shown here is derived from an EMBL/GenBank/DDBJ whole genome shotgun (WGS) entry which is preliminary data.</text>
</comment>
<accession>A0A4S8F282</accession>
<dbReference type="InterPro" id="IPR016162">
    <property type="entry name" value="Ald_DH_N"/>
</dbReference>
<evidence type="ECO:0000256" key="12">
    <source>
        <dbReference type="ARBA" id="ARBA00023163"/>
    </source>
</evidence>
<dbReference type="EC" id="1.2.1.88" evidence="18"/>
<dbReference type="Pfam" id="PF18327">
    <property type="entry name" value="PRODH"/>
    <property type="match status" value="1"/>
</dbReference>
<evidence type="ECO:0000256" key="15">
    <source>
        <dbReference type="ARBA" id="ARBA00048779"/>
    </source>
</evidence>
<proteinExistence type="inferred from homology"/>
<keyword evidence="10 18" id="KW-0642">Proline metabolism</keyword>
<keyword evidence="25" id="KW-1185">Reference proteome</keyword>
<dbReference type="GO" id="GO:0009898">
    <property type="term" value="C:cytoplasmic side of plasma membrane"/>
    <property type="evidence" value="ECO:0007669"/>
    <property type="project" value="TreeGrafter"/>
</dbReference>
<dbReference type="NCBIfam" id="NF008772">
    <property type="entry name" value="PRK11809.1"/>
    <property type="match status" value="1"/>
</dbReference>
<evidence type="ECO:0000256" key="13">
    <source>
        <dbReference type="ARBA" id="ARBA00023268"/>
    </source>
</evidence>
<keyword evidence="11 18" id="KW-0238">DNA-binding</keyword>
<evidence type="ECO:0000256" key="8">
    <source>
        <dbReference type="ARBA" id="ARBA00023015"/>
    </source>
</evidence>
<keyword evidence="7 18" id="KW-0560">Oxidoreductase</keyword>
<comment type="similarity">
    <text evidence="16 18">In the N-terminal section; belongs to the proline dehydrogenase family.</text>
</comment>
<dbReference type="SUPFAM" id="SSF81935">
    <property type="entry name" value="N-terminal domain of bifunctional PutA protein"/>
    <property type="match status" value="1"/>
</dbReference>
<dbReference type="InterPro" id="IPR016160">
    <property type="entry name" value="Ald_DH_CS_CYS"/>
</dbReference>